<feature type="transmembrane region" description="Helical" evidence="2">
    <location>
        <begin position="323"/>
        <end position="346"/>
    </location>
</feature>
<feature type="transmembrane region" description="Helical" evidence="2">
    <location>
        <begin position="147"/>
        <end position="170"/>
    </location>
</feature>
<evidence type="ECO:0000256" key="2">
    <source>
        <dbReference type="SAM" id="Phobius"/>
    </source>
</evidence>
<dbReference type="InterPro" id="IPR005625">
    <property type="entry name" value="PepSY-ass_TM"/>
</dbReference>
<accession>A0ABY4X7H2</accession>
<evidence type="ECO:0000313" key="4">
    <source>
        <dbReference type="Proteomes" id="UP001056937"/>
    </source>
</evidence>
<feature type="transmembrane region" description="Helical" evidence="2">
    <location>
        <begin position="17"/>
        <end position="38"/>
    </location>
</feature>
<name>A0ABY4X7H2_9SPHN</name>
<evidence type="ECO:0000313" key="3">
    <source>
        <dbReference type="EMBL" id="USI72882.1"/>
    </source>
</evidence>
<feature type="transmembrane region" description="Helical" evidence="2">
    <location>
        <begin position="191"/>
        <end position="215"/>
    </location>
</feature>
<proteinExistence type="predicted"/>
<gene>
    <name evidence="3" type="ORF">LHA26_16710</name>
</gene>
<dbReference type="PANTHER" id="PTHR34219">
    <property type="entry name" value="IRON-REGULATED INNER MEMBRANE PROTEIN-RELATED"/>
    <property type="match status" value="1"/>
</dbReference>
<dbReference type="EMBL" id="CP084930">
    <property type="protein sequence ID" value="USI72882.1"/>
    <property type="molecule type" value="Genomic_DNA"/>
</dbReference>
<protein>
    <submittedName>
        <fullName evidence="3">PepSY domain-containing protein</fullName>
    </submittedName>
</protein>
<sequence length="368" mass="39488">MADSVAVRRLWWRLHQYLALAPIVLLIPLGLSGIVLTWDDAIDHVLEPQRYAVESIATLPPSNLAAAVAAAIPAGRVTMLRYPSGAGPAIASVVPATRPGGGGKPRVTVWLDPSNARVLDVARGNQSLVSVAHAFHGSLFVPGIGRALVGMLGIEMFLLAASGLWLWWPLSGSWRRALRWRREDKRLDTSLHHSAGFWIALPLAVQAFTGAAIAWPQMTAFIGISSASSLGGPGRVPPLAHPHLGPDEALAKARVIVPGGVRAIAWPSGREPRWRISLATLRGPVDVEVEDDTGEARRAQPRGGGFPQAARRWHQGDTLGTPWRFAMILIGLAPAVLGVTGTLMWWRGLGRRRRAAARARGMTEIAST</sequence>
<feature type="region of interest" description="Disordered" evidence="1">
    <location>
        <begin position="291"/>
        <end position="310"/>
    </location>
</feature>
<organism evidence="3 4">
    <name type="scientific">Sphingomonas morindae</name>
    <dbReference type="NCBI Taxonomy" id="1541170"/>
    <lineage>
        <taxon>Bacteria</taxon>
        <taxon>Pseudomonadati</taxon>
        <taxon>Pseudomonadota</taxon>
        <taxon>Alphaproteobacteria</taxon>
        <taxon>Sphingomonadales</taxon>
        <taxon>Sphingomonadaceae</taxon>
        <taxon>Sphingomonas</taxon>
    </lineage>
</organism>
<dbReference type="Proteomes" id="UP001056937">
    <property type="component" value="Chromosome 1"/>
</dbReference>
<dbReference type="RefSeq" id="WP_252166692.1">
    <property type="nucleotide sequence ID" value="NZ_CP084930.1"/>
</dbReference>
<keyword evidence="2" id="KW-0812">Transmembrane</keyword>
<dbReference type="Pfam" id="PF03929">
    <property type="entry name" value="PepSY_TM"/>
    <property type="match status" value="1"/>
</dbReference>
<keyword evidence="2" id="KW-1133">Transmembrane helix</keyword>
<evidence type="ECO:0000256" key="1">
    <source>
        <dbReference type="SAM" id="MobiDB-lite"/>
    </source>
</evidence>
<keyword evidence="4" id="KW-1185">Reference proteome</keyword>
<keyword evidence="2" id="KW-0472">Membrane</keyword>
<reference evidence="3" key="1">
    <citation type="journal article" date="2022" name="Toxins">
        <title>Genomic Analysis of Sphingopyxis sp. USTB-05 for Biodegrading Cyanobacterial Hepatotoxins.</title>
        <authorList>
            <person name="Liu C."/>
            <person name="Xu Q."/>
            <person name="Zhao Z."/>
            <person name="Zhang H."/>
            <person name="Liu X."/>
            <person name="Yin C."/>
            <person name="Liu Y."/>
            <person name="Yan H."/>
        </authorList>
    </citation>
    <scope>NUCLEOTIDE SEQUENCE</scope>
    <source>
        <strain evidence="3">NBD5</strain>
    </source>
</reference>